<dbReference type="PANTHER" id="PTHR31935:SF1">
    <property type="entry name" value="COILED-COIL DOMAIN-CONTAINING PROTEIN 13"/>
    <property type="match status" value="1"/>
</dbReference>
<evidence type="ECO:0000256" key="2">
    <source>
        <dbReference type="SAM" id="MobiDB-lite"/>
    </source>
</evidence>
<organism evidence="3 4">
    <name type="scientific">Stylophora pistillata</name>
    <name type="common">Smooth cauliflower coral</name>
    <dbReference type="NCBI Taxonomy" id="50429"/>
    <lineage>
        <taxon>Eukaryota</taxon>
        <taxon>Metazoa</taxon>
        <taxon>Cnidaria</taxon>
        <taxon>Anthozoa</taxon>
        <taxon>Hexacorallia</taxon>
        <taxon>Scleractinia</taxon>
        <taxon>Astrocoeniina</taxon>
        <taxon>Pocilloporidae</taxon>
        <taxon>Stylophora</taxon>
    </lineage>
</organism>
<dbReference type="Proteomes" id="UP000225706">
    <property type="component" value="Unassembled WGS sequence"/>
</dbReference>
<evidence type="ECO:0000256" key="1">
    <source>
        <dbReference type="SAM" id="Coils"/>
    </source>
</evidence>
<evidence type="ECO:0000313" key="3">
    <source>
        <dbReference type="EMBL" id="PFX28329.1"/>
    </source>
</evidence>
<sequence length="756" mass="84621">MTTDASESLRQQFQLIQEQQQKKLLARKQRKTKNSDKTSRDDEEATTVESFWGHDGTSDHLDLKLDSKVLFGEEAPVHRELEDLKDTIRVLKDENGRLYKLLGERDEEMRILRKARAEEKKALAGTGVAADTAAGRIMELSKKNRELMADLESERNKVLQLMKKMREMEREMVSSGILQSNSKQPGEEQKSKSKSSDSEKDSSEVASLQDKLSQANNKVAEFRNQCDKLKKDLKVAHKVLAKEVGDGFNIATLLNDSSGWRGRQQQITSLQNKVTELKGQLNQVARGGSVTSNNIFLRSAMMSPSSAPSQYDEKHRSVLKKIEKDRKEAQEKTQAELESLDQEHTKLQQKHDAAKARNKVLASELKGLKAQVQTLLEKGAHDDELIAALMREQQQLKSAATKKDTSSSPKPVNNSEDKAQIEHLKLACQERDGRIQRIEEELSNARVALQNTNERYKELSARETKSVACGTEDLPTNEERLNNNTAPQEEQVLKGPLLVNGFVEGGPHAERAEHVGLQNNSYMSHNRQGNPSQHHPEGPGRTQGYSVPGSPVRRHVMSRGRINGTPGRNSAHGNQLPPTPPSGGRGSRGRRNSVGGSDEIQLLKSQVHENKSLCQAAEVERDRLLELVTLLQKRVDDANNSELEAINKWQQERRQVVHVEKQLSRVQSGQGVAKGRGKGYGSVGTGQERQGKPEDLDELATRLAIQTDENDALKEALSSTLKAKEEDLKFYQEMIDQTKKIFLQGLRQFRQNSAPS</sequence>
<evidence type="ECO:0008006" key="5">
    <source>
        <dbReference type="Google" id="ProtNLM"/>
    </source>
</evidence>
<dbReference type="GO" id="GO:1905515">
    <property type="term" value="P:non-motile cilium assembly"/>
    <property type="evidence" value="ECO:0007669"/>
    <property type="project" value="TreeGrafter"/>
</dbReference>
<feature type="region of interest" description="Disordered" evidence="2">
    <location>
        <begin position="521"/>
        <end position="595"/>
    </location>
</feature>
<feature type="compositionally biased region" description="Gly residues" evidence="2">
    <location>
        <begin position="672"/>
        <end position="684"/>
    </location>
</feature>
<comment type="caution">
    <text evidence="3">The sequence shown here is derived from an EMBL/GenBank/DDBJ whole genome shotgun (WGS) entry which is preliminary data.</text>
</comment>
<dbReference type="InterPro" id="IPR038929">
    <property type="entry name" value="CCDC13"/>
</dbReference>
<accession>A0A2B4SGW3</accession>
<dbReference type="PANTHER" id="PTHR31935">
    <property type="entry name" value="COILED-COIL DOMAIN-CONTAINING PROTEIN 13"/>
    <property type="match status" value="1"/>
</dbReference>
<dbReference type="GO" id="GO:0034451">
    <property type="term" value="C:centriolar satellite"/>
    <property type="evidence" value="ECO:0007669"/>
    <property type="project" value="TreeGrafter"/>
</dbReference>
<dbReference type="STRING" id="50429.A0A2B4SGW3"/>
<feature type="region of interest" description="Disordered" evidence="2">
    <location>
        <begin position="325"/>
        <end position="344"/>
    </location>
</feature>
<name>A0A2B4SGW3_STYPI</name>
<proteinExistence type="predicted"/>
<dbReference type="EMBL" id="LSMT01000085">
    <property type="protein sequence ID" value="PFX28329.1"/>
    <property type="molecule type" value="Genomic_DNA"/>
</dbReference>
<evidence type="ECO:0000313" key="4">
    <source>
        <dbReference type="Proteomes" id="UP000225706"/>
    </source>
</evidence>
<keyword evidence="4" id="KW-1185">Reference proteome</keyword>
<dbReference type="GO" id="GO:0031122">
    <property type="term" value="P:cytoplasmic microtubule organization"/>
    <property type="evidence" value="ECO:0007669"/>
    <property type="project" value="TreeGrafter"/>
</dbReference>
<feature type="coiled-coil region" evidence="1">
    <location>
        <begin position="435"/>
        <end position="462"/>
    </location>
</feature>
<feature type="region of interest" description="Disordered" evidence="2">
    <location>
        <begin position="667"/>
        <end position="694"/>
    </location>
</feature>
<feature type="region of interest" description="Disordered" evidence="2">
    <location>
        <begin position="24"/>
        <end position="57"/>
    </location>
</feature>
<dbReference type="OrthoDB" id="10258312at2759"/>
<feature type="region of interest" description="Disordered" evidence="2">
    <location>
        <begin position="396"/>
        <end position="416"/>
    </location>
</feature>
<gene>
    <name evidence="3" type="ORF">AWC38_SpisGene6947</name>
</gene>
<feature type="compositionally biased region" description="Polar residues" evidence="2">
    <location>
        <begin position="521"/>
        <end position="533"/>
    </location>
</feature>
<feature type="coiled-coil region" evidence="1">
    <location>
        <begin position="696"/>
        <end position="741"/>
    </location>
</feature>
<keyword evidence="1" id="KW-0175">Coiled coil</keyword>
<reference evidence="4" key="1">
    <citation type="journal article" date="2017" name="bioRxiv">
        <title>Comparative analysis of the genomes of Stylophora pistillata and Acropora digitifera provides evidence for extensive differences between species of corals.</title>
        <authorList>
            <person name="Voolstra C.R."/>
            <person name="Li Y."/>
            <person name="Liew Y.J."/>
            <person name="Baumgarten S."/>
            <person name="Zoccola D."/>
            <person name="Flot J.-F."/>
            <person name="Tambutte S."/>
            <person name="Allemand D."/>
            <person name="Aranda M."/>
        </authorList>
    </citation>
    <scope>NUCLEOTIDE SEQUENCE [LARGE SCALE GENOMIC DNA]</scope>
</reference>
<feature type="region of interest" description="Disordered" evidence="2">
    <location>
        <begin position="170"/>
        <end position="212"/>
    </location>
</feature>
<feature type="compositionally biased region" description="Basic and acidic residues" evidence="2">
    <location>
        <begin position="185"/>
        <end position="203"/>
    </location>
</feature>
<protein>
    <recommendedName>
        <fullName evidence="5">Coiled-coil domain-containing protein 13</fullName>
    </recommendedName>
</protein>
<dbReference type="AlphaFoldDB" id="A0A2B4SGW3"/>